<evidence type="ECO:0000313" key="2">
    <source>
        <dbReference type="EMBL" id="MDO1558210.1"/>
    </source>
</evidence>
<name>A0ABT8SI16_9CAUL</name>
<dbReference type="SUPFAM" id="SSF50475">
    <property type="entry name" value="FMN-binding split barrel"/>
    <property type="match status" value="1"/>
</dbReference>
<dbReference type="PANTHER" id="PTHR35802">
    <property type="entry name" value="PROTEASE SYNTHASE AND SPORULATION PROTEIN PAI 2"/>
    <property type="match status" value="1"/>
</dbReference>
<dbReference type="RefSeq" id="WP_302108630.1">
    <property type="nucleotide sequence ID" value="NZ_JAUKTR010000001.1"/>
</dbReference>
<organism evidence="2 3">
    <name type="scientific">Peiella sedimenti</name>
    <dbReference type="NCBI Taxonomy" id="3061083"/>
    <lineage>
        <taxon>Bacteria</taxon>
        <taxon>Pseudomonadati</taxon>
        <taxon>Pseudomonadota</taxon>
        <taxon>Alphaproteobacteria</taxon>
        <taxon>Caulobacterales</taxon>
        <taxon>Caulobacteraceae</taxon>
        <taxon>Peiella</taxon>
    </lineage>
</organism>
<dbReference type="PANTHER" id="PTHR35802:SF1">
    <property type="entry name" value="PROTEASE SYNTHASE AND SPORULATION PROTEIN PAI 2"/>
    <property type="match status" value="1"/>
</dbReference>
<feature type="region of interest" description="Disordered" evidence="1">
    <location>
        <begin position="167"/>
        <end position="195"/>
    </location>
</feature>
<comment type="caution">
    <text evidence="2">The sequence shown here is derived from an EMBL/GenBank/DDBJ whole genome shotgun (WGS) entry which is preliminary data.</text>
</comment>
<evidence type="ECO:0000313" key="3">
    <source>
        <dbReference type="Proteomes" id="UP001169063"/>
    </source>
</evidence>
<dbReference type="Proteomes" id="UP001169063">
    <property type="component" value="Unassembled WGS sequence"/>
</dbReference>
<dbReference type="EMBL" id="JAUKTR010000001">
    <property type="protein sequence ID" value="MDO1558210.1"/>
    <property type="molecule type" value="Genomic_DNA"/>
</dbReference>
<proteinExistence type="predicted"/>
<sequence>MWTPPLFREDDPQIIDALIDQARLALLVTQGAEGLNATHLPMVRDGARGVLLGHIARPNPHWRDGATEALVVLPGPEAYVSPNWYPSKAVDGRQVPTWNYEAVHVRGRIEWFDDRDRLTEVLERLSDRHEAGQAEPWRLSDAPADYIDRLMRGIVGVEVRLEHVEAKRKLSQQKSPADRAGTIAGLEGTGDPRDRLLAARMREVD</sequence>
<dbReference type="InterPro" id="IPR012349">
    <property type="entry name" value="Split_barrel_FMN-bd"/>
</dbReference>
<dbReference type="Pfam" id="PF04299">
    <property type="entry name" value="FMN_bind_2"/>
    <property type="match status" value="1"/>
</dbReference>
<accession>A0ABT8SI16</accession>
<gene>
    <name evidence="2" type="ORF">Q0812_02035</name>
</gene>
<protein>
    <submittedName>
        <fullName evidence="2">FMN-binding negative transcriptional regulator</fullName>
    </submittedName>
</protein>
<dbReference type="PIRSF" id="PIRSF010372">
    <property type="entry name" value="PaiB"/>
    <property type="match status" value="1"/>
</dbReference>
<dbReference type="InterPro" id="IPR007396">
    <property type="entry name" value="TR_PAI2-type"/>
</dbReference>
<evidence type="ECO:0000256" key="1">
    <source>
        <dbReference type="SAM" id="MobiDB-lite"/>
    </source>
</evidence>
<dbReference type="Gene3D" id="2.30.110.10">
    <property type="entry name" value="Electron Transport, Fmn-binding Protein, Chain A"/>
    <property type="match status" value="1"/>
</dbReference>
<reference evidence="2" key="1">
    <citation type="submission" date="2023-07" db="EMBL/GenBank/DDBJ databases">
        <title>Brevundimonas soil sp. nov., isolated from the soil of chemical plant.</title>
        <authorList>
            <person name="Wu N."/>
        </authorList>
    </citation>
    <scope>NUCLEOTIDE SEQUENCE</scope>
    <source>
        <strain evidence="2">XZ-24</strain>
    </source>
</reference>
<keyword evidence="3" id="KW-1185">Reference proteome</keyword>